<dbReference type="PANTHER" id="PTHR12910:SF2">
    <property type="entry name" value="NADH DEHYDROGENASE [UBIQUINONE] 1 ALPHA SUBCOMPLEX SUBUNIT 12"/>
    <property type="match status" value="1"/>
</dbReference>
<dbReference type="PANTHER" id="PTHR12910">
    <property type="entry name" value="NADH-UBIQUINONE OXIDOREDUCTASE SUBUNIT B17.2"/>
    <property type="match status" value="1"/>
</dbReference>
<keyword evidence="3" id="KW-1185">Reference proteome</keyword>
<dbReference type="RefSeq" id="WP_101751354.1">
    <property type="nucleotide sequence ID" value="NZ_CP025430.1"/>
</dbReference>
<dbReference type="AlphaFoldDB" id="A0A2H5EVI6"/>
<keyword evidence="2" id="KW-0830">Ubiquinone</keyword>
<evidence type="ECO:0000256" key="1">
    <source>
        <dbReference type="SAM" id="MobiDB-lite"/>
    </source>
</evidence>
<evidence type="ECO:0000313" key="2">
    <source>
        <dbReference type="EMBL" id="AUH63312.1"/>
    </source>
</evidence>
<dbReference type="EC" id="1.6.99.3" evidence="2"/>
<gene>
    <name evidence="2" type="ORF">CX676_03360</name>
</gene>
<dbReference type="EMBL" id="CP025430">
    <property type="protein sequence ID" value="AUH63312.1"/>
    <property type="molecule type" value="Genomic_DNA"/>
</dbReference>
<protein>
    <submittedName>
        <fullName evidence="2">NADH:ubiquinone oxidoreductase subunit NDUFA12</fullName>
        <ecNumber evidence="2">1.6.99.3</ecNumber>
    </submittedName>
</protein>
<dbReference type="GO" id="GO:0045271">
    <property type="term" value="C:respiratory chain complex I"/>
    <property type="evidence" value="ECO:0007669"/>
    <property type="project" value="InterPro"/>
</dbReference>
<feature type="region of interest" description="Disordered" evidence="1">
    <location>
        <begin position="82"/>
        <end position="127"/>
    </location>
</feature>
<dbReference type="Proteomes" id="UP000234530">
    <property type="component" value="Chromosome"/>
</dbReference>
<organism evidence="2 3">
    <name type="scientific">Paracoccus zhejiangensis</name>
    <dbReference type="NCBI Taxonomy" id="1077935"/>
    <lineage>
        <taxon>Bacteria</taxon>
        <taxon>Pseudomonadati</taxon>
        <taxon>Pseudomonadota</taxon>
        <taxon>Alphaproteobacteria</taxon>
        <taxon>Rhodobacterales</taxon>
        <taxon>Paracoccaceae</taxon>
        <taxon>Paracoccus</taxon>
    </lineage>
</organism>
<evidence type="ECO:0000313" key="3">
    <source>
        <dbReference type="Proteomes" id="UP000234530"/>
    </source>
</evidence>
<proteinExistence type="predicted"/>
<name>A0A2H5EVI6_9RHOB</name>
<keyword evidence="2" id="KW-0560">Oxidoreductase</keyword>
<dbReference type="NCBIfam" id="NF006040">
    <property type="entry name" value="PRK08183.1"/>
    <property type="match status" value="1"/>
</dbReference>
<sequence length="127" mass="15062">MSVKSLALRFFTWWNSETWNTQFWTWRYGQKVGEDSQGNIFYQDKTGARRWVIYNGEAEASRVDPEWHGWLHHTWAEPPTKAPLPHRPWEKPHLPNLTGTGEAYRPDGSIYRTDPAKRSDYDAWQPE</sequence>
<dbReference type="InterPro" id="IPR007763">
    <property type="entry name" value="NDUFA12"/>
</dbReference>
<dbReference type="OrthoDB" id="9795340at2"/>
<reference evidence="2 3" key="1">
    <citation type="journal article" date="2013" name="Antonie Van Leeuwenhoek">
        <title>Paracoccus zhejiangensis sp. nov., isolated from activated sludge in wastewater-treatment system.</title>
        <authorList>
            <person name="Wu Z.G."/>
            <person name="Zhang D.F."/>
            <person name="Liu Y.L."/>
            <person name="Wang F."/>
            <person name="Jiang X."/>
            <person name="Li C."/>
            <person name="Li S.P."/>
            <person name="Hong Q."/>
            <person name="Li W.J."/>
        </authorList>
    </citation>
    <scope>NUCLEOTIDE SEQUENCE [LARGE SCALE GENOMIC DNA]</scope>
    <source>
        <strain evidence="2 3">J6</strain>
    </source>
</reference>
<accession>A0A2H5EVI6</accession>
<dbReference type="KEGG" id="pzh:CX676_03360"/>
<dbReference type="GO" id="GO:0016491">
    <property type="term" value="F:oxidoreductase activity"/>
    <property type="evidence" value="ECO:0007669"/>
    <property type="project" value="UniProtKB-KW"/>
</dbReference>
<dbReference type="Pfam" id="PF05071">
    <property type="entry name" value="NDUFA12"/>
    <property type="match status" value="1"/>
</dbReference>
<dbReference type="GO" id="GO:0006979">
    <property type="term" value="P:response to oxidative stress"/>
    <property type="evidence" value="ECO:0007669"/>
    <property type="project" value="TreeGrafter"/>
</dbReference>